<sequence>MRLLYSAAAFATFLATSFASPLTPDNCAGKELLENTYIGPNQDVLAEYYSCASTFANNTVSSVEKRVTNECGASCTTNCYTPSGGGPDPNDCQVIADALLFEGQNTGPLFTIGKASNATTNFVRLRYSTCNSTIVNQDTSSIEYCYSDWAGVTGYVANNCQATQNAHGGICVAANQQFFIQVNHS</sequence>
<feature type="chain" id="PRO_5007880810" evidence="1">
    <location>
        <begin position="20"/>
        <end position="185"/>
    </location>
</feature>
<accession>A0A166UU07</accession>
<reference evidence="2" key="1">
    <citation type="journal article" date="2016" name="Mol. Biol. Evol.">
        <title>Comparative Genomics of Early-Diverging Mushroom-Forming Fungi Provides Insights into the Origins of Lignocellulose Decay Capabilities.</title>
        <authorList>
            <person name="Nagy L.G."/>
            <person name="Riley R."/>
            <person name="Tritt A."/>
            <person name="Adam C."/>
            <person name="Daum C."/>
            <person name="Floudas D."/>
            <person name="Sun H."/>
            <person name="Yadav J.S."/>
            <person name="Pangilinan J."/>
            <person name="Larsson K.H."/>
            <person name="Matsuura K."/>
            <person name="Barry K."/>
            <person name="Labutti K."/>
            <person name="Kuo R."/>
            <person name="Ohm R.A."/>
            <person name="Bhattacharya S.S."/>
            <person name="Shirouzu T."/>
            <person name="Yoshinaga Y."/>
            <person name="Martin F.M."/>
            <person name="Grigoriev I.V."/>
            <person name="Hibbett D.S."/>
        </authorList>
    </citation>
    <scope>NUCLEOTIDE SEQUENCE [LARGE SCALE GENOMIC DNA]</scope>
    <source>
        <strain evidence="2">CBS 109695</strain>
    </source>
</reference>
<dbReference type="EMBL" id="KV417487">
    <property type="protein sequence ID" value="KZP32029.1"/>
    <property type="molecule type" value="Genomic_DNA"/>
</dbReference>
<feature type="signal peptide" evidence="1">
    <location>
        <begin position="1"/>
        <end position="19"/>
    </location>
</feature>
<dbReference type="OrthoDB" id="3226519at2759"/>
<evidence type="ECO:0000256" key="1">
    <source>
        <dbReference type="SAM" id="SignalP"/>
    </source>
</evidence>
<gene>
    <name evidence="2" type="ORF">FIBSPDRAFT_813033</name>
</gene>
<dbReference type="AlphaFoldDB" id="A0A166UU07"/>
<protein>
    <submittedName>
        <fullName evidence="2">Uncharacterized protein</fullName>
    </submittedName>
</protein>
<organism evidence="2">
    <name type="scientific">Athelia psychrophila</name>
    <dbReference type="NCBI Taxonomy" id="1759441"/>
    <lineage>
        <taxon>Eukaryota</taxon>
        <taxon>Fungi</taxon>
        <taxon>Dikarya</taxon>
        <taxon>Basidiomycota</taxon>
        <taxon>Agaricomycotina</taxon>
        <taxon>Agaricomycetes</taxon>
        <taxon>Agaricomycetidae</taxon>
        <taxon>Atheliales</taxon>
        <taxon>Atheliaceae</taxon>
        <taxon>Athelia</taxon>
    </lineage>
</organism>
<keyword evidence="1" id="KW-0732">Signal</keyword>
<evidence type="ECO:0000313" key="2">
    <source>
        <dbReference type="EMBL" id="KZP32029.1"/>
    </source>
</evidence>
<proteinExistence type="predicted"/>
<name>A0A166UU07_9AGAM</name>